<dbReference type="OrthoDB" id="193938at2157"/>
<protein>
    <recommendedName>
        <fullName evidence="1">DUF8134 domain-containing protein</fullName>
    </recommendedName>
</protein>
<sequence>MTTRLRVLDDGAWISVDDSREVRVSELWRLDAPDLCECALTDLVVENFQSVGVDGSTVEVQVYGQCIACGEAGTTGWVPVGRVRGGEFAELARSAVRSSRARPPRQHVPDR</sequence>
<dbReference type="InterPro" id="IPR058447">
    <property type="entry name" value="DUF8134"/>
</dbReference>
<dbReference type="Proteomes" id="UP000011546">
    <property type="component" value="Unassembled WGS sequence"/>
</dbReference>
<reference evidence="2 3" key="1">
    <citation type="journal article" date="2014" name="PLoS Genet.">
        <title>Phylogenetically driven sequencing of extremely halophilic archaea reveals strategies for static and dynamic osmo-response.</title>
        <authorList>
            <person name="Becker E.A."/>
            <person name="Seitzer P.M."/>
            <person name="Tritt A."/>
            <person name="Larsen D."/>
            <person name="Krusor M."/>
            <person name="Yao A.I."/>
            <person name="Wu D."/>
            <person name="Madern D."/>
            <person name="Eisen J.A."/>
            <person name="Darling A.E."/>
            <person name="Facciotti M.T."/>
        </authorList>
    </citation>
    <scope>NUCLEOTIDE SEQUENCE [LARGE SCALE GENOMIC DNA]</scope>
    <source>
        <strain evidence="2 3">JCM 14978</strain>
    </source>
</reference>
<accession>M0NQ23</accession>
<dbReference type="Pfam" id="PF26455">
    <property type="entry name" value="DUF8134"/>
    <property type="match status" value="1"/>
</dbReference>
<evidence type="ECO:0000259" key="1">
    <source>
        <dbReference type="Pfam" id="PF26455"/>
    </source>
</evidence>
<dbReference type="PATRIC" id="fig|1230456.3.peg.2681"/>
<gene>
    <name evidence="2" type="ORF">C468_13486</name>
</gene>
<name>M0NQ23_9EURY</name>
<dbReference type="STRING" id="1230456.C468_13486"/>
<comment type="caution">
    <text evidence="2">The sequence shown here is derived from an EMBL/GenBank/DDBJ whole genome shotgun (WGS) entry which is preliminary data.</text>
</comment>
<dbReference type="EMBL" id="AOJH01000082">
    <property type="protein sequence ID" value="EMA60002.1"/>
    <property type="molecule type" value="Genomic_DNA"/>
</dbReference>
<evidence type="ECO:0000313" key="3">
    <source>
        <dbReference type="Proteomes" id="UP000011546"/>
    </source>
</evidence>
<evidence type="ECO:0000313" key="2">
    <source>
        <dbReference type="EMBL" id="EMA60002.1"/>
    </source>
</evidence>
<feature type="domain" description="DUF8134" evidence="1">
    <location>
        <begin position="1"/>
        <end position="102"/>
    </location>
</feature>
<dbReference type="AlphaFoldDB" id="M0NQ23"/>
<dbReference type="RefSeq" id="WP_008849370.1">
    <property type="nucleotide sequence ID" value="NZ_AOJH01000082.1"/>
</dbReference>
<organism evidence="2 3">
    <name type="scientific">Halorubrum kocurii JCM 14978</name>
    <dbReference type="NCBI Taxonomy" id="1230456"/>
    <lineage>
        <taxon>Archaea</taxon>
        <taxon>Methanobacteriati</taxon>
        <taxon>Methanobacteriota</taxon>
        <taxon>Stenosarchaea group</taxon>
        <taxon>Halobacteria</taxon>
        <taxon>Halobacteriales</taxon>
        <taxon>Haloferacaceae</taxon>
        <taxon>Halorubrum</taxon>
    </lineage>
</organism>
<keyword evidence="3" id="KW-1185">Reference proteome</keyword>
<proteinExistence type="predicted"/>